<dbReference type="RefSeq" id="WP_181355311.1">
    <property type="nucleotide sequence ID" value="NZ_JABJWZ010000306.1"/>
</dbReference>
<keyword evidence="5" id="KW-0460">Magnesium</keyword>
<proteinExistence type="inferred from homology"/>
<accession>A0A7W3WPN4</accession>
<dbReference type="GO" id="GO:0046872">
    <property type="term" value="F:metal ion binding"/>
    <property type="evidence" value="ECO:0007669"/>
    <property type="project" value="UniProtKB-KW"/>
</dbReference>
<dbReference type="AlphaFoldDB" id="A0A7W3WPN4"/>
<evidence type="ECO:0000256" key="2">
    <source>
        <dbReference type="ARBA" id="ARBA00006706"/>
    </source>
</evidence>
<evidence type="ECO:0000256" key="1">
    <source>
        <dbReference type="ARBA" id="ARBA00001946"/>
    </source>
</evidence>
<gene>
    <name evidence="7" type="ORF">H3146_22780</name>
</gene>
<dbReference type="Gene3D" id="1.10.600.10">
    <property type="entry name" value="Farnesyl Diphosphate Synthase"/>
    <property type="match status" value="1"/>
</dbReference>
<dbReference type="CDD" id="cd00685">
    <property type="entry name" value="Trans_IPPS_HT"/>
    <property type="match status" value="1"/>
</dbReference>
<dbReference type="InterPro" id="IPR000092">
    <property type="entry name" value="Polyprenyl_synt"/>
</dbReference>
<dbReference type="PANTHER" id="PTHR12001:SF85">
    <property type="entry name" value="SHORT CHAIN ISOPRENYL DIPHOSPHATE SYNTHASE"/>
    <property type="match status" value="1"/>
</dbReference>
<name>A0A7W3WPN4_9ACTN</name>
<protein>
    <submittedName>
        <fullName evidence="7">Polyprenyl synthetase family protein</fullName>
    </submittedName>
</protein>
<evidence type="ECO:0000256" key="5">
    <source>
        <dbReference type="ARBA" id="ARBA00022842"/>
    </source>
</evidence>
<dbReference type="EMBL" id="JABJWZ010000306">
    <property type="protein sequence ID" value="MBB1256161.1"/>
    <property type="molecule type" value="Genomic_DNA"/>
</dbReference>
<dbReference type="Pfam" id="PF00348">
    <property type="entry name" value="polyprenyl_synt"/>
    <property type="match status" value="1"/>
</dbReference>
<evidence type="ECO:0000256" key="6">
    <source>
        <dbReference type="RuleBase" id="RU004466"/>
    </source>
</evidence>
<organism evidence="7 8">
    <name type="scientific">Streptomyces alkaliterrae</name>
    <dbReference type="NCBI Taxonomy" id="2213162"/>
    <lineage>
        <taxon>Bacteria</taxon>
        <taxon>Bacillati</taxon>
        <taxon>Actinomycetota</taxon>
        <taxon>Actinomycetes</taxon>
        <taxon>Kitasatosporales</taxon>
        <taxon>Streptomycetaceae</taxon>
        <taxon>Streptomyces</taxon>
    </lineage>
</organism>
<comment type="caution">
    <text evidence="7">The sequence shown here is derived from an EMBL/GenBank/DDBJ whole genome shotgun (WGS) entry which is preliminary data.</text>
</comment>
<comment type="cofactor">
    <cofactor evidence="1">
        <name>Mg(2+)</name>
        <dbReference type="ChEBI" id="CHEBI:18420"/>
    </cofactor>
</comment>
<comment type="similarity">
    <text evidence="2 6">Belongs to the FPP/GGPP synthase family.</text>
</comment>
<dbReference type="SFLD" id="SFLDS00005">
    <property type="entry name" value="Isoprenoid_Synthase_Type_I"/>
    <property type="match status" value="1"/>
</dbReference>
<dbReference type="SUPFAM" id="SSF48576">
    <property type="entry name" value="Terpenoid synthases"/>
    <property type="match status" value="1"/>
</dbReference>
<dbReference type="GO" id="GO:0004659">
    <property type="term" value="F:prenyltransferase activity"/>
    <property type="evidence" value="ECO:0007669"/>
    <property type="project" value="InterPro"/>
</dbReference>
<evidence type="ECO:0000256" key="4">
    <source>
        <dbReference type="ARBA" id="ARBA00022723"/>
    </source>
</evidence>
<evidence type="ECO:0000256" key="3">
    <source>
        <dbReference type="ARBA" id="ARBA00022679"/>
    </source>
</evidence>
<evidence type="ECO:0000313" key="7">
    <source>
        <dbReference type="EMBL" id="MBB1256161.1"/>
    </source>
</evidence>
<keyword evidence="4" id="KW-0479">Metal-binding</keyword>
<reference evidence="8" key="1">
    <citation type="submission" date="2020-05" db="EMBL/GenBank/DDBJ databases">
        <title>Classification of alakaliphilic streptomycetes isolated from an alkaline soil next to Lonar Crater, India and a proposal for the recognition of Streptomyces alkaliterrae sp. nov.</title>
        <authorList>
            <person name="Golinska P."/>
        </authorList>
    </citation>
    <scope>NUCLEOTIDE SEQUENCE [LARGE SCALE GENOMIC DNA]</scope>
    <source>
        <strain evidence="8">OF3</strain>
    </source>
</reference>
<dbReference type="InterPro" id="IPR008949">
    <property type="entry name" value="Isoprenoid_synthase_dom_sf"/>
</dbReference>
<dbReference type="PANTHER" id="PTHR12001">
    <property type="entry name" value="GERANYLGERANYL PYROPHOSPHATE SYNTHASE"/>
    <property type="match status" value="1"/>
</dbReference>
<evidence type="ECO:0000313" key="8">
    <source>
        <dbReference type="Proteomes" id="UP000525686"/>
    </source>
</evidence>
<keyword evidence="3 6" id="KW-0808">Transferase</keyword>
<sequence>MPTPLAAATLDAVADGIAAWLAGHAGEPLVDVLDWTLCPPGKLVRPALLLESAAAVGGSYEQVLPAAVGVGLAHSGSLAHDDLIDGDDLRRGRPAVHRRFDAASAVLSGDALFFALFQQVGECRRRGVPDEAVAEAMEILAEAGRQAACGVARELAWSGGGEGAMGDDPVGGYLETARLKTAVLLRAACQTGAVLGGGDGGQRDALRRFGEALGIAFQIRDDLLPYEPGPRGWASGDKPADSDLRNRRPALPVLLARRLASPAERESINALLAGPFPERGSDGRQERLCRLVWETGAVREAHRMAREQVERCRAALAVLPSGEHRDRLGEFAELLGETSPPVAEPARGEVVAVPPA</sequence>
<dbReference type="Proteomes" id="UP000525686">
    <property type="component" value="Unassembled WGS sequence"/>
</dbReference>
<dbReference type="GO" id="GO:0008299">
    <property type="term" value="P:isoprenoid biosynthetic process"/>
    <property type="evidence" value="ECO:0007669"/>
    <property type="project" value="InterPro"/>
</dbReference>